<gene>
    <name evidence="4" type="ORF">OEV98_16085</name>
</gene>
<comment type="subcellular location">
    <subcellularLocation>
        <location evidence="2">Spore coat</location>
    </subcellularLocation>
</comment>
<evidence type="ECO:0000256" key="3">
    <source>
        <dbReference type="ARBA" id="ARBA00024344"/>
    </source>
</evidence>
<evidence type="ECO:0000313" key="5">
    <source>
        <dbReference type="Proteomes" id="UP001209318"/>
    </source>
</evidence>
<reference evidence="4" key="1">
    <citation type="submission" date="2022-10" db="EMBL/GenBank/DDBJ databases">
        <title>Description of Fervidibacillus gen. nov. in the family Fervidibacillaceae fam. nov. with two species, Fervidibacillus albus sp. nov., and Fervidibacillus halotolerans sp. nov., isolated from tidal flat sediments.</title>
        <authorList>
            <person name="Kwon K.K."/>
            <person name="Yang S.-H."/>
        </authorList>
    </citation>
    <scope>NUCLEOTIDE SEQUENCE</scope>
    <source>
        <strain evidence="4">JCM 19140</strain>
    </source>
</reference>
<evidence type="ECO:0000256" key="1">
    <source>
        <dbReference type="ARBA" id="ARBA00022969"/>
    </source>
</evidence>
<proteinExistence type="inferred from homology"/>
<name>A0AAE3LNS8_9BACI</name>
<organism evidence="4 5">
    <name type="scientific">Perspicuibacillus lycopersici</name>
    <dbReference type="NCBI Taxonomy" id="1325689"/>
    <lineage>
        <taxon>Bacteria</taxon>
        <taxon>Bacillati</taxon>
        <taxon>Bacillota</taxon>
        <taxon>Bacilli</taxon>
        <taxon>Bacillales</taxon>
        <taxon>Bacillaceae</taxon>
        <taxon>Perspicuibacillus</taxon>
    </lineage>
</organism>
<comment type="similarity">
    <text evidence="3">Belongs to the CotF family.</text>
</comment>
<dbReference type="RefSeq" id="WP_263074373.1">
    <property type="nucleotide sequence ID" value="NZ_JAOUSF010000006.1"/>
</dbReference>
<keyword evidence="1" id="KW-0749">Sporulation</keyword>
<dbReference type="InterPro" id="IPR012851">
    <property type="entry name" value="Spore_coat_CotF-like"/>
</dbReference>
<evidence type="ECO:0000256" key="2">
    <source>
        <dbReference type="ARBA" id="ARBA00024325"/>
    </source>
</evidence>
<evidence type="ECO:0000313" key="4">
    <source>
        <dbReference type="EMBL" id="MCU9615055.1"/>
    </source>
</evidence>
<keyword evidence="4" id="KW-0946">Virion</keyword>
<keyword evidence="4" id="KW-0167">Capsid protein</keyword>
<dbReference type="PANTHER" id="PTHR39183:SF1">
    <property type="entry name" value="SPORE COAT PROTEIN F-LIKE PROTEIN YHCQ"/>
    <property type="match status" value="1"/>
</dbReference>
<protein>
    <submittedName>
        <fullName evidence="4">Spore coat protein</fullName>
    </submittedName>
</protein>
<dbReference type="AlphaFoldDB" id="A0AAE3LNS8"/>
<dbReference type="Gene3D" id="1.20.1260.10">
    <property type="match status" value="1"/>
</dbReference>
<dbReference type="PANTHER" id="PTHR39183">
    <property type="entry name" value="SPORE COAT PROTEIN F-LIKE PROTEIN YHCQ"/>
    <property type="match status" value="1"/>
</dbReference>
<keyword evidence="5" id="KW-1185">Reference proteome</keyword>
<accession>A0AAE3LNS8</accession>
<dbReference type="EMBL" id="JAOUSF010000006">
    <property type="protein sequence ID" value="MCU9615055.1"/>
    <property type="molecule type" value="Genomic_DNA"/>
</dbReference>
<dbReference type="Pfam" id="PF07875">
    <property type="entry name" value="Coat_F"/>
    <property type="match status" value="1"/>
</dbReference>
<sequence length="102" mass="11344">MMGLLKNLMGMKGMTDQVIATDFLISTKSGVINTALALTESATPELRAELERQLFQTIDTHDAISNYMIAKGYYHPQELREQLSVDLQTAKTAIDLSDSIEH</sequence>
<comment type="caution">
    <text evidence="4">The sequence shown here is derived from an EMBL/GenBank/DDBJ whole genome shotgun (WGS) entry which is preliminary data.</text>
</comment>
<dbReference type="InterPro" id="IPR012347">
    <property type="entry name" value="Ferritin-like"/>
</dbReference>
<dbReference type="GO" id="GO:0030435">
    <property type="term" value="P:sporulation resulting in formation of a cellular spore"/>
    <property type="evidence" value="ECO:0007669"/>
    <property type="project" value="UniProtKB-KW"/>
</dbReference>
<dbReference type="Proteomes" id="UP001209318">
    <property type="component" value="Unassembled WGS sequence"/>
</dbReference>